<comment type="caution">
    <text evidence="5">The sequence shown here is derived from an EMBL/GenBank/DDBJ whole genome shotgun (WGS) entry which is preliminary data.</text>
</comment>
<dbReference type="SUPFAM" id="SSF51735">
    <property type="entry name" value="NAD(P)-binding Rossmann-fold domains"/>
    <property type="match status" value="1"/>
</dbReference>
<evidence type="ECO:0000313" key="6">
    <source>
        <dbReference type="Proteomes" id="UP000019140"/>
    </source>
</evidence>
<dbReference type="InterPro" id="IPR050721">
    <property type="entry name" value="Trk_Ktr_HKT_K-transport"/>
</dbReference>
<dbReference type="GO" id="GO:0006813">
    <property type="term" value="P:potassium ion transport"/>
    <property type="evidence" value="ECO:0007669"/>
    <property type="project" value="InterPro"/>
</dbReference>
<proteinExistence type="predicted"/>
<reference evidence="5 6" key="1">
    <citation type="journal article" date="2014" name="Nature">
        <title>An environmental bacterial taxon with a large and distinct metabolic repertoire.</title>
        <authorList>
            <person name="Wilson M.C."/>
            <person name="Mori T."/>
            <person name="Ruckert C."/>
            <person name="Uria A.R."/>
            <person name="Helf M.J."/>
            <person name="Takada K."/>
            <person name="Gernert C."/>
            <person name="Steffens U.A."/>
            <person name="Heycke N."/>
            <person name="Schmitt S."/>
            <person name="Rinke C."/>
            <person name="Helfrich E.J."/>
            <person name="Brachmann A.O."/>
            <person name="Gurgui C."/>
            <person name="Wakimoto T."/>
            <person name="Kracht M."/>
            <person name="Crusemann M."/>
            <person name="Hentschel U."/>
            <person name="Abe I."/>
            <person name="Matsunaga S."/>
            <person name="Kalinowski J."/>
            <person name="Takeyama H."/>
            <person name="Piel J."/>
        </authorList>
    </citation>
    <scope>NUCLEOTIDE SEQUENCE [LARGE SCALE GENOMIC DNA]</scope>
    <source>
        <strain evidence="6">TSY2</strain>
    </source>
</reference>
<dbReference type="HOGENOM" id="CLU_050982_2_0_7"/>
<dbReference type="Pfam" id="PF02254">
    <property type="entry name" value="TrkA_N"/>
    <property type="match status" value="1"/>
</dbReference>
<evidence type="ECO:0000313" key="5">
    <source>
        <dbReference type="EMBL" id="ETX02852.1"/>
    </source>
</evidence>
<feature type="transmembrane region" description="Helical" evidence="2">
    <location>
        <begin position="58"/>
        <end position="76"/>
    </location>
</feature>
<accession>W4LZP7</accession>
<dbReference type="InterPro" id="IPR036721">
    <property type="entry name" value="RCK_C_sf"/>
</dbReference>
<dbReference type="SUPFAM" id="SSF116726">
    <property type="entry name" value="TrkA C-terminal domain-like"/>
    <property type="match status" value="1"/>
</dbReference>
<keyword evidence="2" id="KW-1133">Transmembrane helix</keyword>
<keyword evidence="2" id="KW-0812">Transmembrane</keyword>
<evidence type="ECO:0000259" key="4">
    <source>
        <dbReference type="Pfam" id="PF07885"/>
    </source>
</evidence>
<dbReference type="InterPro" id="IPR036291">
    <property type="entry name" value="NAD(P)-bd_dom_sf"/>
</dbReference>
<dbReference type="GO" id="GO:0005886">
    <property type="term" value="C:plasma membrane"/>
    <property type="evidence" value="ECO:0007669"/>
    <property type="project" value="UniProtKB-SubCell"/>
</dbReference>
<dbReference type="Gene3D" id="1.10.287.70">
    <property type="match status" value="1"/>
</dbReference>
<protein>
    <recommendedName>
        <fullName evidence="7">Potassium channel protein</fullName>
    </recommendedName>
</protein>
<evidence type="ECO:0000259" key="3">
    <source>
        <dbReference type="Pfam" id="PF02254"/>
    </source>
</evidence>
<dbReference type="PATRIC" id="fig|1429439.4.peg.5872"/>
<feature type="transmembrane region" description="Helical" evidence="2">
    <location>
        <begin position="21"/>
        <end position="46"/>
    </location>
</feature>
<dbReference type="Pfam" id="PF07885">
    <property type="entry name" value="Ion_trans_2"/>
    <property type="match status" value="1"/>
</dbReference>
<organism evidence="5 6">
    <name type="scientific">Candidatus Entotheonella gemina</name>
    <dbReference type="NCBI Taxonomy" id="1429439"/>
    <lineage>
        <taxon>Bacteria</taxon>
        <taxon>Pseudomonadati</taxon>
        <taxon>Nitrospinota/Tectimicrobiota group</taxon>
        <taxon>Candidatus Tectimicrobiota</taxon>
        <taxon>Candidatus Entotheonellia</taxon>
        <taxon>Candidatus Entotheonellales</taxon>
        <taxon>Candidatus Entotheonellaceae</taxon>
        <taxon>Candidatus Entotheonella</taxon>
    </lineage>
</organism>
<dbReference type="AlphaFoldDB" id="W4LZP7"/>
<dbReference type="EMBL" id="AZHX01001489">
    <property type="protein sequence ID" value="ETX02852.1"/>
    <property type="molecule type" value="Genomic_DNA"/>
</dbReference>
<dbReference type="Gene3D" id="3.40.50.720">
    <property type="entry name" value="NAD(P)-binding Rossmann-like Domain"/>
    <property type="match status" value="1"/>
</dbReference>
<gene>
    <name evidence="5" type="ORF">ETSY2_34700</name>
</gene>
<feature type="transmembrane region" description="Helical" evidence="2">
    <location>
        <begin position="83"/>
        <end position="104"/>
    </location>
</feature>
<feature type="domain" description="RCK N-terminal" evidence="3">
    <location>
        <begin position="125"/>
        <end position="238"/>
    </location>
</feature>
<evidence type="ECO:0008006" key="7">
    <source>
        <dbReference type="Google" id="ProtNLM"/>
    </source>
</evidence>
<keyword evidence="2" id="KW-0472">Membrane</keyword>
<name>W4LZP7_9BACT</name>
<dbReference type="PANTHER" id="PTHR43833">
    <property type="entry name" value="POTASSIUM CHANNEL PROTEIN 2-RELATED-RELATED"/>
    <property type="match status" value="1"/>
</dbReference>
<evidence type="ECO:0000256" key="2">
    <source>
        <dbReference type="SAM" id="Phobius"/>
    </source>
</evidence>
<dbReference type="InterPro" id="IPR003148">
    <property type="entry name" value="RCK_N"/>
</dbReference>
<feature type="domain" description="Potassium channel" evidence="4">
    <location>
        <begin position="31"/>
        <end position="101"/>
    </location>
</feature>
<dbReference type="PANTHER" id="PTHR43833:SF13">
    <property type="entry name" value="POTASSIUM CHANNEL PROTEIN 2-RELATED"/>
    <property type="match status" value="1"/>
</dbReference>
<keyword evidence="6" id="KW-1185">Reference proteome</keyword>
<dbReference type="InterPro" id="IPR013099">
    <property type="entry name" value="K_chnl_dom"/>
</dbReference>
<dbReference type="SUPFAM" id="SSF81324">
    <property type="entry name" value="Voltage-gated potassium channels"/>
    <property type="match status" value="1"/>
</dbReference>
<sequence length="343" mass="37458">MPFFQDLFGALLRNYTSRRNVVLLFRFFIVLISFVGLFSVLFHVMMAYEGRSYSWSTGLYWTLTVMTTLGFGDITFNSDLGHLFTIGVLCSGLLLLVVFMPLLFMQGQTVARVPVELPKDARGHVIVCLYDAVTATLITRLVQYHQPYVLLIPDVDEALRLYDLGLKVVVGELDQAETFERLQAAHAALVVMTATDATNTNVVFTLREVAAGVPVIATATHPMAGQMLALAGCSHVLYLGRMLGAALARRINSGGGMPHVIGRFEQLLIAEASAAHTPLAGTALKDNRLRECADLSVIGVWERGHFAIAGPEILISPETVLVLAGTPEQLRAYNAWVGAADHR</sequence>
<dbReference type="Proteomes" id="UP000019140">
    <property type="component" value="Unassembled WGS sequence"/>
</dbReference>
<comment type="subcellular location">
    <subcellularLocation>
        <location evidence="1">Cell membrane</location>
        <topology evidence="1">Multi-pass membrane protein</topology>
    </subcellularLocation>
</comment>
<dbReference type="Gene3D" id="3.30.70.1450">
    <property type="entry name" value="Regulator of K+ conductance, C-terminal domain"/>
    <property type="match status" value="1"/>
</dbReference>
<evidence type="ECO:0000256" key="1">
    <source>
        <dbReference type="ARBA" id="ARBA00004651"/>
    </source>
</evidence>